<comment type="caution">
    <text evidence="1">The sequence shown here is derived from an EMBL/GenBank/DDBJ whole genome shotgun (WGS) entry which is preliminary data.</text>
</comment>
<name>A0A1M2URX1_MARNT</name>
<keyword evidence="2" id="KW-1185">Reference proteome</keyword>
<sequence>MKQTGEDHFEYPWPGYMAMKKLTGPGASLYGIQRGYLVGSDYWGTVDIDTVNGELLMDLTYFENGLELHANDIRASIHRLGLHVRHVDGLSYTVGFDKIGLPELLIETAPAAHAEELFLTMYTAARCRLRITDRWQTLAGTLNPKPQFFDLPEDRKRQVFVDARTGYGHWDFRANLVQLPHQSGGLCQVF</sequence>
<dbReference type="Proteomes" id="UP000183986">
    <property type="component" value="Unassembled WGS sequence"/>
</dbReference>
<reference evidence="1" key="1">
    <citation type="submission" date="2016-11" db="EMBL/GenBank/DDBJ databases">
        <title>Draft Genome Sequence of Marinobacter hydrocarbonoclasticus strain STW2, a polyaromatic aromatic hydrocarbon degrading and denitrifying bacterium from rhizosphere of Seagrass Enhalus acodoides.</title>
        <authorList>
            <person name="Ling J."/>
            <person name="Dong J."/>
        </authorList>
    </citation>
    <scope>NUCLEOTIDE SEQUENCE [LARGE SCALE GENOMIC DNA]</scope>
    <source>
        <strain evidence="1">STW2</strain>
    </source>
</reference>
<evidence type="ECO:0000313" key="1">
    <source>
        <dbReference type="EMBL" id="OJS98078.1"/>
    </source>
</evidence>
<evidence type="ECO:0000313" key="2">
    <source>
        <dbReference type="Proteomes" id="UP000183986"/>
    </source>
</evidence>
<dbReference type="EMBL" id="MPKY01000004">
    <property type="protein sequence ID" value="OJS98078.1"/>
    <property type="molecule type" value="Genomic_DNA"/>
</dbReference>
<dbReference type="AlphaFoldDB" id="A0A1M2URX1"/>
<gene>
    <name evidence="1" type="ORF">BEE62_17395</name>
</gene>
<dbReference type="RefSeq" id="WP_228704082.1">
    <property type="nucleotide sequence ID" value="NZ_MPKY01000004.1"/>
</dbReference>
<accession>A0A1M2URX1</accession>
<proteinExistence type="predicted"/>
<protein>
    <submittedName>
        <fullName evidence="1">Uncharacterized protein</fullName>
    </submittedName>
</protein>
<organism evidence="1 2">
    <name type="scientific">Marinobacter nauticus</name>
    <name type="common">Marinobacter hydrocarbonoclasticus</name>
    <name type="synonym">Marinobacter aquaeolei</name>
    <dbReference type="NCBI Taxonomy" id="2743"/>
    <lineage>
        <taxon>Bacteria</taxon>
        <taxon>Pseudomonadati</taxon>
        <taxon>Pseudomonadota</taxon>
        <taxon>Gammaproteobacteria</taxon>
        <taxon>Pseudomonadales</taxon>
        <taxon>Marinobacteraceae</taxon>
        <taxon>Marinobacter</taxon>
    </lineage>
</organism>